<proteinExistence type="predicted"/>
<reference evidence="5" key="2">
    <citation type="submission" date="2020-09" db="EMBL/GenBank/DDBJ databases">
        <authorList>
            <person name="Sun Q."/>
            <person name="Zhou Y."/>
        </authorList>
    </citation>
    <scope>NUCLEOTIDE SEQUENCE</scope>
    <source>
        <strain evidence="5">CGMCC 1.15254</strain>
    </source>
</reference>
<dbReference type="Gene3D" id="1.10.10.10">
    <property type="entry name" value="Winged helix-like DNA-binding domain superfamily/Winged helix DNA-binding domain"/>
    <property type="match status" value="1"/>
</dbReference>
<dbReference type="SUPFAM" id="SSF46785">
    <property type="entry name" value="Winged helix' DNA-binding domain"/>
    <property type="match status" value="1"/>
</dbReference>
<evidence type="ECO:0000256" key="1">
    <source>
        <dbReference type="ARBA" id="ARBA00023015"/>
    </source>
</evidence>
<comment type="caution">
    <text evidence="5">The sequence shown here is derived from an EMBL/GenBank/DDBJ whole genome shotgun (WGS) entry which is preliminary data.</text>
</comment>
<gene>
    <name evidence="5" type="primary">pecS</name>
    <name evidence="5" type="ORF">GCM10011332_17200</name>
</gene>
<evidence type="ECO:0000313" key="5">
    <source>
        <dbReference type="EMBL" id="GGF63747.1"/>
    </source>
</evidence>
<dbReference type="SMART" id="SM00347">
    <property type="entry name" value="HTH_MARR"/>
    <property type="match status" value="1"/>
</dbReference>
<keyword evidence="6" id="KW-1185">Reference proteome</keyword>
<sequence length="166" mass="18859">MSQDRVINVCSKNTDDILTQWQRERPDIDPTSMAICGDVWRASEVLRRGVMVNLARYDLDFPQFDVVMTLRRQGKGETLSPSVLAKEMMLSTSAMTNRLDRLEKCDLIQRIVDPNDRRGLKIMLTEAGFALAEEMVVSHVETEDKMLEKLSAEEGAQLRDLLSKIG</sequence>
<dbReference type="PRINTS" id="PR00598">
    <property type="entry name" value="HTHMARR"/>
</dbReference>
<name>A0A917C074_9PROT</name>
<dbReference type="GO" id="GO:0003677">
    <property type="term" value="F:DNA binding"/>
    <property type="evidence" value="ECO:0007669"/>
    <property type="project" value="UniProtKB-KW"/>
</dbReference>
<dbReference type="PROSITE" id="PS01117">
    <property type="entry name" value="HTH_MARR_1"/>
    <property type="match status" value="1"/>
</dbReference>
<dbReference type="InterPro" id="IPR036390">
    <property type="entry name" value="WH_DNA-bd_sf"/>
</dbReference>
<keyword evidence="3" id="KW-0804">Transcription</keyword>
<evidence type="ECO:0000256" key="3">
    <source>
        <dbReference type="ARBA" id="ARBA00023163"/>
    </source>
</evidence>
<dbReference type="AlphaFoldDB" id="A0A917C074"/>
<dbReference type="PANTHER" id="PTHR42756:SF1">
    <property type="entry name" value="TRANSCRIPTIONAL REPRESSOR OF EMRAB OPERON"/>
    <property type="match status" value="1"/>
</dbReference>
<accession>A0A917C074</accession>
<dbReference type="InterPro" id="IPR023187">
    <property type="entry name" value="Tscrpt_reg_MarR-type_CS"/>
</dbReference>
<feature type="domain" description="HTH marR-type" evidence="4">
    <location>
        <begin position="32"/>
        <end position="166"/>
    </location>
</feature>
<dbReference type="InterPro" id="IPR036388">
    <property type="entry name" value="WH-like_DNA-bd_sf"/>
</dbReference>
<keyword evidence="1" id="KW-0805">Transcription regulation</keyword>
<evidence type="ECO:0000313" key="6">
    <source>
        <dbReference type="Proteomes" id="UP000632498"/>
    </source>
</evidence>
<dbReference type="Pfam" id="PF12802">
    <property type="entry name" value="MarR_2"/>
    <property type="match status" value="1"/>
</dbReference>
<dbReference type="RefSeq" id="WP_188663872.1">
    <property type="nucleotide sequence ID" value="NZ_BMHV01000010.1"/>
</dbReference>
<dbReference type="PANTHER" id="PTHR42756">
    <property type="entry name" value="TRANSCRIPTIONAL REGULATOR, MARR"/>
    <property type="match status" value="1"/>
</dbReference>
<protein>
    <submittedName>
        <fullName evidence="5">Transcriptional regulator</fullName>
    </submittedName>
</protein>
<dbReference type="InterPro" id="IPR000835">
    <property type="entry name" value="HTH_MarR-typ"/>
</dbReference>
<keyword evidence="2" id="KW-0238">DNA-binding</keyword>
<dbReference type="PROSITE" id="PS50995">
    <property type="entry name" value="HTH_MARR_2"/>
    <property type="match status" value="1"/>
</dbReference>
<evidence type="ECO:0000256" key="2">
    <source>
        <dbReference type="ARBA" id="ARBA00023125"/>
    </source>
</evidence>
<evidence type="ECO:0000259" key="4">
    <source>
        <dbReference type="PROSITE" id="PS50995"/>
    </source>
</evidence>
<dbReference type="EMBL" id="BMHV01000010">
    <property type="protein sequence ID" value="GGF63747.1"/>
    <property type="molecule type" value="Genomic_DNA"/>
</dbReference>
<organism evidence="5 6">
    <name type="scientific">Terasakiella brassicae</name>
    <dbReference type="NCBI Taxonomy" id="1634917"/>
    <lineage>
        <taxon>Bacteria</taxon>
        <taxon>Pseudomonadati</taxon>
        <taxon>Pseudomonadota</taxon>
        <taxon>Alphaproteobacteria</taxon>
        <taxon>Rhodospirillales</taxon>
        <taxon>Terasakiellaceae</taxon>
        <taxon>Terasakiella</taxon>
    </lineage>
</organism>
<dbReference type="GO" id="GO:0003700">
    <property type="term" value="F:DNA-binding transcription factor activity"/>
    <property type="evidence" value="ECO:0007669"/>
    <property type="project" value="InterPro"/>
</dbReference>
<dbReference type="Proteomes" id="UP000632498">
    <property type="component" value="Unassembled WGS sequence"/>
</dbReference>
<reference evidence="5" key="1">
    <citation type="journal article" date="2014" name="Int. J. Syst. Evol. Microbiol.">
        <title>Complete genome sequence of Corynebacterium casei LMG S-19264T (=DSM 44701T), isolated from a smear-ripened cheese.</title>
        <authorList>
            <consortium name="US DOE Joint Genome Institute (JGI-PGF)"/>
            <person name="Walter F."/>
            <person name="Albersmeier A."/>
            <person name="Kalinowski J."/>
            <person name="Ruckert C."/>
        </authorList>
    </citation>
    <scope>NUCLEOTIDE SEQUENCE</scope>
    <source>
        <strain evidence="5">CGMCC 1.15254</strain>
    </source>
</reference>